<dbReference type="SUPFAM" id="SSF52794">
    <property type="entry name" value="PTS system IIB component-like"/>
    <property type="match status" value="1"/>
</dbReference>
<sequence length="92" mass="9854">MKILAVCGMGFGSSLMLKMTADRVIQKKGIQAEVEATDIGTAESVQADLILTNNEFASQLEGGRSAVKAIMNMASEDEVAKAIDEFLEETNK</sequence>
<reference evidence="3 4" key="1">
    <citation type="submission" date="2017-10" db="EMBL/GenBank/DDBJ databases">
        <title>Bacillus sp. nov., a halophilic bacterium isolated from a Keqin Lake.</title>
        <authorList>
            <person name="Wang H."/>
        </authorList>
    </citation>
    <scope>NUCLEOTIDE SEQUENCE [LARGE SCALE GENOMIC DNA]</scope>
    <source>
        <strain evidence="3 4">KQ-12</strain>
    </source>
</reference>
<proteinExistence type="predicted"/>
<organism evidence="3 4">
    <name type="scientific">Salipaludibacillus keqinensis</name>
    <dbReference type="NCBI Taxonomy" id="2045207"/>
    <lineage>
        <taxon>Bacteria</taxon>
        <taxon>Bacillati</taxon>
        <taxon>Bacillota</taxon>
        <taxon>Bacilli</taxon>
        <taxon>Bacillales</taxon>
        <taxon>Bacillaceae</taxon>
    </lineage>
</organism>
<keyword evidence="1" id="KW-0808">Transferase</keyword>
<dbReference type="PROSITE" id="PS51099">
    <property type="entry name" value="PTS_EIIB_TYPE_2"/>
    <property type="match status" value="1"/>
</dbReference>
<name>A0A323TBS7_9BACI</name>
<dbReference type="Gene3D" id="3.40.50.2300">
    <property type="match status" value="1"/>
</dbReference>
<accession>A0A323TBS7</accession>
<dbReference type="OrthoDB" id="6603449at2"/>
<protein>
    <submittedName>
        <fullName evidence="3">PTS ascorbate transporter subunit IIB</fullName>
    </submittedName>
</protein>
<comment type="caution">
    <text evidence="3">The sequence shown here is derived from an EMBL/GenBank/DDBJ whole genome shotgun (WGS) entry which is preliminary data.</text>
</comment>
<evidence type="ECO:0000256" key="1">
    <source>
        <dbReference type="ARBA" id="ARBA00022679"/>
    </source>
</evidence>
<gene>
    <name evidence="3" type="ORF">CR194_13400</name>
</gene>
<feature type="domain" description="PTS EIIB type-2" evidence="2">
    <location>
        <begin position="1"/>
        <end position="91"/>
    </location>
</feature>
<dbReference type="RefSeq" id="WP_110610207.1">
    <property type="nucleotide sequence ID" value="NZ_PDOD01000003.1"/>
</dbReference>
<dbReference type="EMBL" id="PDOD01000003">
    <property type="protein sequence ID" value="PYZ92658.1"/>
    <property type="molecule type" value="Genomic_DNA"/>
</dbReference>
<dbReference type="InterPro" id="IPR003501">
    <property type="entry name" value="PTS_EIIB_2/3"/>
</dbReference>
<evidence type="ECO:0000313" key="4">
    <source>
        <dbReference type="Proteomes" id="UP000248214"/>
    </source>
</evidence>
<dbReference type="Proteomes" id="UP000248214">
    <property type="component" value="Unassembled WGS sequence"/>
</dbReference>
<dbReference type="AlphaFoldDB" id="A0A323TBS7"/>
<dbReference type="GO" id="GO:0009401">
    <property type="term" value="P:phosphoenolpyruvate-dependent sugar phosphotransferase system"/>
    <property type="evidence" value="ECO:0007669"/>
    <property type="project" value="InterPro"/>
</dbReference>
<evidence type="ECO:0000313" key="3">
    <source>
        <dbReference type="EMBL" id="PYZ92658.1"/>
    </source>
</evidence>
<dbReference type="InterPro" id="IPR036095">
    <property type="entry name" value="PTS_EIIB-like_sf"/>
</dbReference>
<dbReference type="InterPro" id="IPR013011">
    <property type="entry name" value="PTS_EIIB_2"/>
</dbReference>
<keyword evidence="4" id="KW-1185">Reference proteome</keyword>
<dbReference type="Pfam" id="PF02302">
    <property type="entry name" value="PTS_IIB"/>
    <property type="match status" value="1"/>
</dbReference>
<evidence type="ECO:0000259" key="2">
    <source>
        <dbReference type="PROSITE" id="PS51099"/>
    </source>
</evidence>
<dbReference type="GO" id="GO:0008982">
    <property type="term" value="F:protein-N(PI)-phosphohistidine-sugar phosphotransferase activity"/>
    <property type="evidence" value="ECO:0007669"/>
    <property type="project" value="InterPro"/>
</dbReference>
<dbReference type="CDD" id="cd05563">
    <property type="entry name" value="PTS_IIB_ascorbate"/>
    <property type="match status" value="1"/>
</dbReference>